<dbReference type="AlphaFoldDB" id="A0A7G1KF87"/>
<feature type="transmembrane region" description="Helical" evidence="1">
    <location>
        <begin position="73"/>
        <end position="93"/>
    </location>
</feature>
<feature type="transmembrane region" description="Helical" evidence="1">
    <location>
        <begin position="225"/>
        <end position="245"/>
    </location>
</feature>
<dbReference type="RefSeq" id="WP_187687218.1">
    <property type="nucleotide sequence ID" value="NZ_AP023396.1"/>
</dbReference>
<evidence type="ECO:0000256" key="1">
    <source>
        <dbReference type="SAM" id="Phobius"/>
    </source>
</evidence>
<proteinExistence type="predicted"/>
<accession>A0A7G1KF87</accession>
<feature type="transmembrane region" description="Helical" evidence="1">
    <location>
        <begin position="194"/>
        <end position="213"/>
    </location>
</feature>
<dbReference type="Proteomes" id="UP000516173">
    <property type="component" value="Chromosome"/>
</dbReference>
<keyword evidence="1" id="KW-0472">Membrane</keyword>
<feature type="transmembrane region" description="Helical" evidence="1">
    <location>
        <begin position="397"/>
        <end position="416"/>
    </location>
</feature>
<evidence type="ECO:0000313" key="3">
    <source>
        <dbReference type="Proteomes" id="UP000516173"/>
    </source>
</evidence>
<keyword evidence="1" id="KW-1133">Transmembrane helix</keyword>
<feature type="transmembrane region" description="Helical" evidence="1">
    <location>
        <begin position="105"/>
        <end position="125"/>
    </location>
</feature>
<protein>
    <submittedName>
        <fullName evidence="2">Uncharacterized protein</fullName>
    </submittedName>
</protein>
<feature type="transmembrane region" description="Helical" evidence="1">
    <location>
        <begin position="49"/>
        <end position="66"/>
    </location>
</feature>
<feature type="transmembrane region" description="Helical" evidence="1">
    <location>
        <begin position="329"/>
        <end position="345"/>
    </location>
</feature>
<feature type="transmembrane region" description="Helical" evidence="1">
    <location>
        <begin position="352"/>
        <end position="371"/>
    </location>
</feature>
<dbReference type="EMBL" id="AP023396">
    <property type="protein sequence ID" value="BCK53735.1"/>
    <property type="molecule type" value="Genomic_DNA"/>
</dbReference>
<name>A0A7G1KF87_9NOCA</name>
<reference evidence="2 3" key="1">
    <citation type="submission" date="2020-08" db="EMBL/GenBank/DDBJ databases">
        <title>Genome Sequencing of Nocardia wallacei strain FMUON74 and assembly.</title>
        <authorList>
            <person name="Toyokawa M."/>
            <person name="Uesaka K."/>
        </authorList>
    </citation>
    <scope>NUCLEOTIDE SEQUENCE [LARGE SCALE GENOMIC DNA]</scope>
    <source>
        <strain evidence="2 3">FMUON74</strain>
    </source>
</reference>
<organism evidence="2 3">
    <name type="scientific">Nocardia wallacei</name>
    <dbReference type="NCBI Taxonomy" id="480035"/>
    <lineage>
        <taxon>Bacteria</taxon>
        <taxon>Bacillati</taxon>
        <taxon>Actinomycetota</taxon>
        <taxon>Actinomycetes</taxon>
        <taxon>Mycobacteriales</taxon>
        <taxon>Nocardiaceae</taxon>
        <taxon>Nocardia</taxon>
    </lineage>
</organism>
<feature type="transmembrane region" description="Helical" evidence="1">
    <location>
        <begin position="164"/>
        <end position="182"/>
    </location>
</feature>
<sequence length="428" mass="43643">MRRIHTGVDTVTAFLTTLVAGLSLALPIDFRWTSESSPLQLNLLAFSQPRAVAAGAVVAVVVATVLTAAESELASWCTTLGGIVTVAAVHQVGYTSGPTAPLTTLNFVDSVSGGILLGGIGAAVIGRRIPSAGWVLGMVASISVAEALPSTQRSGGAWTATDSPPAWLVGAAVAMVLVSTYLNRHRDTAPRLSVELPMAPIVAALVLIGTETATAEWLSRRGDSMIVIVAALTIATLVFGVTALALPGREGVFVLMAVSVTAAGNAMISATLPMWSLPWFIVLTGAGLAAGLRWPRPQAGFTATAAVALCATLLAYVHSRSDVVDNLGNFVLAVVAGYALGAALPQRGSTRVIGLVMIVTPSAILVLRTRLSYGSCAESPSPGGGLVCEFNGRASVLPGWAALGVITGCVVFAGLLRGRRVDNTGDGA</sequence>
<gene>
    <name evidence="2" type="ORF">NWFMUON74_15070</name>
</gene>
<keyword evidence="1" id="KW-0812">Transmembrane</keyword>
<dbReference type="GeneID" id="80346099"/>
<evidence type="ECO:0000313" key="2">
    <source>
        <dbReference type="EMBL" id="BCK53735.1"/>
    </source>
</evidence>
<feature type="transmembrane region" description="Helical" evidence="1">
    <location>
        <begin position="132"/>
        <end position="152"/>
    </location>
</feature>
<feature type="transmembrane region" description="Helical" evidence="1">
    <location>
        <begin position="252"/>
        <end position="270"/>
    </location>
</feature>
<feature type="transmembrane region" description="Helical" evidence="1">
    <location>
        <begin position="276"/>
        <end position="292"/>
    </location>
</feature>
<feature type="transmembrane region" description="Helical" evidence="1">
    <location>
        <begin position="299"/>
        <end position="317"/>
    </location>
</feature>
<dbReference type="KEGG" id="nwl:NWFMUON74_15070"/>
<keyword evidence="3" id="KW-1185">Reference proteome</keyword>